<accession>A0A9W4SJH1</accession>
<proteinExistence type="predicted"/>
<dbReference type="EMBL" id="CAMKVN010000810">
    <property type="protein sequence ID" value="CAI2171330.1"/>
    <property type="molecule type" value="Genomic_DNA"/>
</dbReference>
<sequence>MLQGNSAERQIENMIKVNFHFRRSNLKLESSSHFNREPIQQATSPTTPTLANISIENYDLQEIKENKEKQYNELSEDKFDKDASNSEQDSLRNHKFAKFFEENENNKYVDTPRGKGNLDIVEVEGKFPYKEITTNITIEANEINDNISPYVL</sequence>
<protein>
    <submittedName>
        <fullName evidence="2">1165_t:CDS:1</fullName>
    </submittedName>
</protein>
<reference evidence="2" key="1">
    <citation type="submission" date="2022-08" db="EMBL/GenBank/DDBJ databases">
        <authorList>
            <person name="Kallberg Y."/>
            <person name="Tangrot J."/>
            <person name="Rosling A."/>
        </authorList>
    </citation>
    <scope>NUCLEOTIDE SEQUENCE</scope>
    <source>
        <strain evidence="2">Wild A</strain>
    </source>
</reference>
<organism evidence="2 3">
    <name type="scientific">Funneliformis geosporum</name>
    <dbReference type="NCBI Taxonomy" id="1117311"/>
    <lineage>
        <taxon>Eukaryota</taxon>
        <taxon>Fungi</taxon>
        <taxon>Fungi incertae sedis</taxon>
        <taxon>Mucoromycota</taxon>
        <taxon>Glomeromycotina</taxon>
        <taxon>Glomeromycetes</taxon>
        <taxon>Glomerales</taxon>
        <taxon>Glomeraceae</taxon>
        <taxon>Funneliformis</taxon>
    </lineage>
</organism>
<dbReference type="AlphaFoldDB" id="A0A9W4SJH1"/>
<gene>
    <name evidence="2" type="ORF">FWILDA_LOCUS5026</name>
</gene>
<evidence type="ECO:0000313" key="3">
    <source>
        <dbReference type="Proteomes" id="UP001153678"/>
    </source>
</evidence>
<dbReference type="Proteomes" id="UP001153678">
    <property type="component" value="Unassembled WGS sequence"/>
</dbReference>
<evidence type="ECO:0000256" key="1">
    <source>
        <dbReference type="SAM" id="MobiDB-lite"/>
    </source>
</evidence>
<feature type="region of interest" description="Disordered" evidence="1">
    <location>
        <begin position="66"/>
        <end position="88"/>
    </location>
</feature>
<comment type="caution">
    <text evidence="2">The sequence shown here is derived from an EMBL/GenBank/DDBJ whole genome shotgun (WGS) entry which is preliminary data.</text>
</comment>
<keyword evidence="3" id="KW-1185">Reference proteome</keyword>
<evidence type="ECO:0000313" key="2">
    <source>
        <dbReference type="EMBL" id="CAI2171330.1"/>
    </source>
</evidence>
<name>A0A9W4SJH1_9GLOM</name>